<protein>
    <recommendedName>
        <fullName evidence="4">Intracellular septation protein A</fullName>
    </recommendedName>
</protein>
<feature type="transmembrane region" description="Helical" evidence="1">
    <location>
        <begin position="48"/>
        <end position="68"/>
    </location>
</feature>
<feature type="transmembrane region" description="Helical" evidence="1">
    <location>
        <begin position="169"/>
        <end position="190"/>
    </location>
</feature>
<feature type="transmembrane region" description="Helical" evidence="1">
    <location>
        <begin position="6"/>
        <end position="36"/>
    </location>
</feature>
<organism evidence="2 3">
    <name type="scientific">Prauserella cavernicola</name>
    <dbReference type="NCBI Taxonomy" id="2800127"/>
    <lineage>
        <taxon>Bacteria</taxon>
        <taxon>Bacillati</taxon>
        <taxon>Actinomycetota</taxon>
        <taxon>Actinomycetes</taxon>
        <taxon>Pseudonocardiales</taxon>
        <taxon>Pseudonocardiaceae</taxon>
        <taxon>Prauserella</taxon>
    </lineage>
</organism>
<gene>
    <name evidence="2" type="ORF">JHE00_25260</name>
</gene>
<keyword evidence="1" id="KW-0812">Transmembrane</keyword>
<keyword evidence="1" id="KW-0472">Membrane</keyword>
<feature type="transmembrane region" description="Helical" evidence="1">
    <location>
        <begin position="80"/>
        <end position="97"/>
    </location>
</feature>
<evidence type="ECO:0008006" key="4">
    <source>
        <dbReference type="Google" id="ProtNLM"/>
    </source>
</evidence>
<dbReference type="EMBL" id="JAENJH010000007">
    <property type="protein sequence ID" value="MBK1787649.1"/>
    <property type="molecule type" value="Genomic_DNA"/>
</dbReference>
<evidence type="ECO:0000256" key="1">
    <source>
        <dbReference type="SAM" id="Phobius"/>
    </source>
</evidence>
<evidence type="ECO:0000313" key="3">
    <source>
        <dbReference type="Proteomes" id="UP000635245"/>
    </source>
</evidence>
<dbReference type="NCBIfam" id="NF041646">
    <property type="entry name" value="VC0807_fam"/>
    <property type="match status" value="1"/>
</dbReference>
<evidence type="ECO:0000313" key="2">
    <source>
        <dbReference type="EMBL" id="MBK1787649.1"/>
    </source>
</evidence>
<proteinExistence type="predicted"/>
<keyword evidence="3" id="KW-1185">Reference proteome</keyword>
<dbReference type="AlphaFoldDB" id="A0A934QYJ6"/>
<reference evidence="2" key="1">
    <citation type="submission" date="2020-12" db="EMBL/GenBank/DDBJ databases">
        <title>Prauserella sp. ASG 168, a novel actinomycete isolated from cave rock.</title>
        <authorList>
            <person name="Suriyachadkun C."/>
        </authorList>
    </citation>
    <scope>NUCLEOTIDE SEQUENCE</scope>
    <source>
        <strain evidence="2">ASG 168</strain>
    </source>
</reference>
<accession>A0A934QYJ6</accession>
<feature type="transmembrane region" description="Helical" evidence="1">
    <location>
        <begin position="142"/>
        <end position="163"/>
    </location>
</feature>
<sequence length="220" mass="23887">MLLFDLVVPIVGFYVLRALGVEPVLALILAGVPTIVHFGYRAIAKRKLDALGIFVLVVLAGSVALSFVTGSARFLLAREGWFTGVIGIGFLATLWTARPLAFRMARGMLEHSTLAATLRPDTWDARWEGSARFRRTWRVATVLWGVGLLADAVARVVMAYTLPTDTVPALGGVLWAVTFVLLQVVQHLYFTKVGLWRSLREDPEFAAGGLPATRSGGAHS</sequence>
<comment type="caution">
    <text evidence="2">The sequence shown here is derived from an EMBL/GenBank/DDBJ whole genome shotgun (WGS) entry which is preliminary data.</text>
</comment>
<name>A0A934QYJ6_9PSEU</name>
<dbReference type="Proteomes" id="UP000635245">
    <property type="component" value="Unassembled WGS sequence"/>
</dbReference>
<keyword evidence="1" id="KW-1133">Transmembrane helix</keyword>